<dbReference type="InterPro" id="IPR050330">
    <property type="entry name" value="Bact_OuterMem_StrucFunc"/>
</dbReference>
<dbReference type="Pfam" id="PF07676">
    <property type="entry name" value="PD40"/>
    <property type="match status" value="3"/>
</dbReference>
<evidence type="ECO:0000256" key="1">
    <source>
        <dbReference type="ARBA" id="ARBA00004442"/>
    </source>
</evidence>
<dbReference type="PRINTS" id="PR01021">
    <property type="entry name" value="OMPADOMAIN"/>
</dbReference>
<dbReference type="Gene3D" id="1.25.40.10">
    <property type="entry name" value="Tetratricopeptide repeat domain"/>
    <property type="match status" value="1"/>
</dbReference>
<feature type="region of interest" description="Disordered" evidence="6">
    <location>
        <begin position="434"/>
        <end position="456"/>
    </location>
</feature>
<dbReference type="Gene3D" id="3.30.1330.60">
    <property type="entry name" value="OmpA-like domain"/>
    <property type="match status" value="1"/>
</dbReference>
<dbReference type="InterPro" id="IPR006665">
    <property type="entry name" value="OmpA-like"/>
</dbReference>
<comment type="caution">
    <text evidence="8">The sequence shown here is derived from an EMBL/GenBank/DDBJ whole genome shotgun (WGS) entry which is preliminary data.</text>
</comment>
<feature type="repeat" description="TPR" evidence="4">
    <location>
        <begin position="55"/>
        <end position="88"/>
    </location>
</feature>
<protein>
    <submittedName>
        <fullName evidence="8">OmpA family protein</fullName>
    </submittedName>
</protein>
<accession>A0ABT8KRG8</accession>
<evidence type="ECO:0000259" key="7">
    <source>
        <dbReference type="PROSITE" id="PS51123"/>
    </source>
</evidence>
<keyword evidence="3" id="KW-0998">Cell outer membrane</keyword>
<dbReference type="InterPro" id="IPR019734">
    <property type="entry name" value="TPR_rpt"/>
</dbReference>
<evidence type="ECO:0000256" key="3">
    <source>
        <dbReference type="ARBA" id="ARBA00023237"/>
    </source>
</evidence>
<dbReference type="SUPFAM" id="SSF48452">
    <property type="entry name" value="TPR-like"/>
    <property type="match status" value="1"/>
</dbReference>
<feature type="region of interest" description="Disordered" evidence="6">
    <location>
        <begin position="647"/>
        <end position="677"/>
    </location>
</feature>
<evidence type="ECO:0000313" key="9">
    <source>
        <dbReference type="Proteomes" id="UP001172082"/>
    </source>
</evidence>
<organism evidence="8 9">
    <name type="scientific">Splendidivirga corallicola</name>
    <dbReference type="NCBI Taxonomy" id="3051826"/>
    <lineage>
        <taxon>Bacteria</taxon>
        <taxon>Pseudomonadati</taxon>
        <taxon>Bacteroidota</taxon>
        <taxon>Cytophagia</taxon>
        <taxon>Cytophagales</taxon>
        <taxon>Splendidivirgaceae</taxon>
        <taxon>Splendidivirga</taxon>
    </lineage>
</organism>
<sequence>MLISILAVNHFAISQDKEAAVQFLEIADEVYNEQKAVVAANELYVQAATLDTANIKANYMAGKTYIESVNKDRSAQYFLRAYRIDPKYRFDLLYWIGKGYQYGEDFENALLYFNRYKEKLISEKNYRGLDVITLNVVERSIYECENGMEFKANPANFKIKNIGKEINSDMPDYAPVLNADENVLIFTTRRRDGNLSEDVAADNFSYEDVFIAYKENDKWKKAQNIGDVINTPYHDSNISLNADGSQLYLYSDDTGNGDIYVSNMNADGSYSEPELLSENINSSFTENSVSESPDGNILFFASNRPGGLGGIDIYYVTKDKRGEWSRVKNMGPVINTEQDDYSPFIHYDGKTLYFSTKGRKGMGGYDIFKSEYDSTAGEWAEPMNLGYPINTPDDDVFFVSTKDGKRGYYSSVREDGFGYTDIYEVTIPDLLSEDEPLASKPEDIKEPETKENEDIEKVETTPEPVLQPVTLLVRVEDDANATTLSRAKVSLTGLEDNEVIAVRKTEKGLFRFLIKNPQAKDYRLTAELDGYMFKSLKVKIPAATTEPKEIRRKLELDKLREGLSSVLRNIYFDFDQATFTQESYVELNKLEKLLAQNPRMKVEIGGHTDKIGAIIYNKDLSQRRADAVIRWLKKKGVDPRRLTAVGYGKSKPLASNDDENEGRELNRRVEFKVTEKN</sequence>
<dbReference type="PANTHER" id="PTHR30329:SF21">
    <property type="entry name" value="LIPOPROTEIN YIAD-RELATED"/>
    <property type="match status" value="1"/>
</dbReference>
<evidence type="ECO:0000256" key="6">
    <source>
        <dbReference type="SAM" id="MobiDB-lite"/>
    </source>
</evidence>
<proteinExistence type="predicted"/>
<dbReference type="PANTHER" id="PTHR30329">
    <property type="entry name" value="STATOR ELEMENT OF FLAGELLAR MOTOR COMPLEX"/>
    <property type="match status" value="1"/>
</dbReference>
<dbReference type="InterPro" id="IPR011042">
    <property type="entry name" value="6-blade_b-propeller_TolB-like"/>
</dbReference>
<evidence type="ECO:0000256" key="2">
    <source>
        <dbReference type="ARBA" id="ARBA00023136"/>
    </source>
</evidence>
<dbReference type="SUPFAM" id="SSF103088">
    <property type="entry name" value="OmpA-like"/>
    <property type="match status" value="1"/>
</dbReference>
<feature type="compositionally biased region" description="Basic and acidic residues" evidence="6">
    <location>
        <begin position="440"/>
        <end position="456"/>
    </location>
</feature>
<reference evidence="8" key="1">
    <citation type="submission" date="2023-06" db="EMBL/GenBank/DDBJ databases">
        <title>Genomic of Parafulvivirga corallium.</title>
        <authorList>
            <person name="Wang G."/>
        </authorList>
    </citation>
    <scope>NUCLEOTIDE SEQUENCE</scope>
    <source>
        <strain evidence="8">BMA10</strain>
    </source>
</reference>
<keyword evidence="2 5" id="KW-0472">Membrane</keyword>
<dbReference type="Gene3D" id="2.120.10.30">
    <property type="entry name" value="TolB, C-terminal domain"/>
    <property type="match status" value="1"/>
</dbReference>
<evidence type="ECO:0000256" key="4">
    <source>
        <dbReference type="PROSITE-ProRule" id="PRU00339"/>
    </source>
</evidence>
<dbReference type="PROSITE" id="PS51123">
    <property type="entry name" value="OMPA_2"/>
    <property type="match status" value="1"/>
</dbReference>
<dbReference type="Proteomes" id="UP001172082">
    <property type="component" value="Unassembled WGS sequence"/>
</dbReference>
<feature type="domain" description="OmpA-like" evidence="7">
    <location>
        <begin position="559"/>
        <end position="677"/>
    </location>
</feature>
<dbReference type="EMBL" id="JAUJEA010000007">
    <property type="protein sequence ID" value="MDN5203361.1"/>
    <property type="molecule type" value="Genomic_DNA"/>
</dbReference>
<dbReference type="InterPro" id="IPR036737">
    <property type="entry name" value="OmpA-like_sf"/>
</dbReference>
<dbReference type="RefSeq" id="WP_346753385.1">
    <property type="nucleotide sequence ID" value="NZ_JAUJEA010000007.1"/>
</dbReference>
<dbReference type="InterPro" id="IPR006664">
    <property type="entry name" value="OMP_bac"/>
</dbReference>
<keyword evidence="4" id="KW-0802">TPR repeat</keyword>
<dbReference type="PROSITE" id="PS50005">
    <property type="entry name" value="TPR"/>
    <property type="match status" value="1"/>
</dbReference>
<dbReference type="InterPro" id="IPR011659">
    <property type="entry name" value="WD40"/>
</dbReference>
<gene>
    <name evidence="8" type="ORF">QQ008_18385</name>
</gene>
<keyword evidence="9" id="KW-1185">Reference proteome</keyword>
<dbReference type="InterPro" id="IPR011990">
    <property type="entry name" value="TPR-like_helical_dom_sf"/>
</dbReference>
<feature type="compositionally biased region" description="Basic and acidic residues" evidence="6">
    <location>
        <begin position="662"/>
        <end position="677"/>
    </location>
</feature>
<dbReference type="CDD" id="cd07185">
    <property type="entry name" value="OmpA_C-like"/>
    <property type="match status" value="1"/>
</dbReference>
<dbReference type="Pfam" id="PF00691">
    <property type="entry name" value="OmpA"/>
    <property type="match status" value="1"/>
</dbReference>
<dbReference type="SUPFAM" id="SSF82171">
    <property type="entry name" value="DPP6 N-terminal domain-like"/>
    <property type="match status" value="1"/>
</dbReference>
<evidence type="ECO:0000256" key="5">
    <source>
        <dbReference type="PROSITE-ProRule" id="PRU00473"/>
    </source>
</evidence>
<evidence type="ECO:0000313" key="8">
    <source>
        <dbReference type="EMBL" id="MDN5203361.1"/>
    </source>
</evidence>
<name>A0ABT8KRG8_9BACT</name>
<comment type="subcellular location">
    <subcellularLocation>
        <location evidence="1">Cell outer membrane</location>
    </subcellularLocation>
</comment>